<accession>A0A0A2MV45</accession>
<proteinExistence type="predicted"/>
<dbReference type="STRING" id="1121898.GCA_000422725_03328"/>
<evidence type="ECO:0000313" key="2">
    <source>
        <dbReference type="EMBL" id="KGO92090.1"/>
    </source>
</evidence>
<name>A0A0A2MV45_9FLAO</name>
<dbReference type="OrthoDB" id="827658at2"/>
<sequence length="76" mass="9011">MDKELSKLELIEMLLHTTKETVLNKVRAILEEAQDDRMQNDAFYAMVDERREEYEHGQGESLSWEEVKQNARNAKK</sequence>
<evidence type="ECO:0008006" key="4">
    <source>
        <dbReference type="Google" id="ProtNLM"/>
    </source>
</evidence>
<keyword evidence="3" id="KW-1185">Reference proteome</keyword>
<reference evidence="2 3" key="1">
    <citation type="submission" date="2013-09" db="EMBL/GenBank/DDBJ databases">
        <authorList>
            <person name="Zeng Z."/>
            <person name="Chen C."/>
        </authorList>
    </citation>
    <scope>NUCLEOTIDE SEQUENCE [LARGE SCALE GENOMIC DNA]</scope>
    <source>
        <strain evidence="2 3">WB 4.1-42</strain>
    </source>
</reference>
<dbReference type="RefSeq" id="WP_035738802.1">
    <property type="nucleotide sequence ID" value="NZ_AUGP01000028.1"/>
</dbReference>
<dbReference type="Proteomes" id="UP000030111">
    <property type="component" value="Unassembled WGS sequence"/>
</dbReference>
<dbReference type="EMBL" id="JRLY01000012">
    <property type="protein sequence ID" value="KGO92090.1"/>
    <property type="molecule type" value="Genomic_DNA"/>
</dbReference>
<organism evidence="2 3">
    <name type="scientific">Flavobacterium subsaxonicum WB 4.1-42 = DSM 21790</name>
    <dbReference type="NCBI Taxonomy" id="1121898"/>
    <lineage>
        <taxon>Bacteria</taxon>
        <taxon>Pseudomonadati</taxon>
        <taxon>Bacteroidota</taxon>
        <taxon>Flavobacteriia</taxon>
        <taxon>Flavobacteriales</taxon>
        <taxon>Flavobacteriaceae</taxon>
        <taxon>Flavobacterium</taxon>
    </lineage>
</organism>
<evidence type="ECO:0000256" key="1">
    <source>
        <dbReference type="SAM" id="MobiDB-lite"/>
    </source>
</evidence>
<gene>
    <name evidence="2" type="ORF">Q766_14450</name>
</gene>
<dbReference type="AlphaFoldDB" id="A0A0A2MV45"/>
<dbReference type="eggNOG" id="ENOG5030QPN">
    <property type="taxonomic scope" value="Bacteria"/>
</dbReference>
<feature type="region of interest" description="Disordered" evidence="1">
    <location>
        <begin position="55"/>
        <end position="76"/>
    </location>
</feature>
<evidence type="ECO:0000313" key="3">
    <source>
        <dbReference type="Proteomes" id="UP000030111"/>
    </source>
</evidence>
<comment type="caution">
    <text evidence="2">The sequence shown here is derived from an EMBL/GenBank/DDBJ whole genome shotgun (WGS) entry which is preliminary data.</text>
</comment>
<protein>
    <recommendedName>
        <fullName evidence="4">Addiction module protein</fullName>
    </recommendedName>
</protein>